<comment type="similarity">
    <text evidence="7 10">Belongs to the fluoride channel Fluc/FEX (TC 1.A.43) family.</text>
</comment>
<dbReference type="GO" id="GO:0062054">
    <property type="term" value="F:fluoride channel activity"/>
    <property type="evidence" value="ECO:0007669"/>
    <property type="project" value="UniProtKB-UniRule"/>
</dbReference>
<evidence type="ECO:0000256" key="2">
    <source>
        <dbReference type="ARBA" id="ARBA00022475"/>
    </source>
</evidence>
<sequence length="115" mass="12850">MKNWLFVFMGGATGATLRFLVQSLTNTYTMLWIVNIIGSFVIGCLNGLFTKKDNEALRLFLTTGMLGAFTTFSTFSEMWFHILKVNLIEGILFGIVMTASCLISAFLGYRIVRGD</sequence>
<reference evidence="11 12" key="1">
    <citation type="submission" date="2014-02" db="EMBL/GenBank/DDBJ databases">
        <title>Draft genome sequence of Lysinibacillus manganicus DSM 26584T.</title>
        <authorList>
            <person name="Zhang F."/>
            <person name="Wang G."/>
            <person name="Zhang L."/>
        </authorList>
    </citation>
    <scope>NUCLEOTIDE SEQUENCE [LARGE SCALE GENOMIC DNA]</scope>
    <source>
        <strain evidence="11 12">DSM 26584</strain>
    </source>
</reference>
<evidence type="ECO:0000256" key="4">
    <source>
        <dbReference type="ARBA" id="ARBA00022989"/>
    </source>
</evidence>
<dbReference type="Pfam" id="PF02537">
    <property type="entry name" value="CRCB"/>
    <property type="match status" value="1"/>
</dbReference>
<keyword evidence="12" id="KW-1185">Reference proteome</keyword>
<name>A0A0A3IU59_9BACL</name>
<keyword evidence="2 10" id="KW-1003">Cell membrane</keyword>
<comment type="catalytic activity">
    <reaction evidence="8">
        <text>fluoride(in) = fluoride(out)</text>
        <dbReference type="Rhea" id="RHEA:76159"/>
        <dbReference type="ChEBI" id="CHEBI:17051"/>
    </reaction>
    <physiologicalReaction direction="left-to-right" evidence="8">
        <dbReference type="Rhea" id="RHEA:76160"/>
    </physiologicalReaction>
</comment>
<dbReference type="GO" id="GO:0005886">
    <property type="term" value="C:plasma membrane"/>
    <property type="evidence" value="ECO:0007669"/>
    <property type="project" value="UniProtKB-SubCell"/>
</dbReference>
<feature type="transmembrane region" description="Helical" evidence="10">
    <location>
        <begin position="30"/>
        <end position="49"/>
    </location>
</feature>
<keyword evidence="5 10" id="KW-0472">Membrane</keyword>
<evidence type="ECO:0000256" key="7">
    <source>
        <dbReference type="ARBA" id="ARBA00035120"/>
    </source>
</evidence>
<dbReference type="RefSeq" id="WP_036186680.1">
    <property type="nucleotide sequence ID" value="NZ_AVDA01000012.1"/>
</dbReference>
<keyword evidence="10" id="KW-0813">Transport</keyword>
<evidence type="ECO:0000313" key="11">
    <source>
        <dbReference type="EMBL" id="KGR78362.1"/>
    </source>
</evidence>
<organism evidence="11 12">
    <name type="scientific">Ureibacillus manganicus DSM 26584</name>
    <dbReference type="NCBI Taxonomy" id="1384049"/>
    <lineage>
        <taxon>Bacteria</taxon>
        <taxon>Bacillati</taxon>
        <taxon>Bacillota</taxon>
        <taxon>Bacilli</taxon>
        <taxon>Bacillales</taxon>
        <taxon>Caryophanaceae</taxon>
        <taxon>Ureibacillus</taxon>
    </lineage>
</organism>
<evidence type="ECO:0000256" key="6">
    <source>
        <dbReference type="ARBA" id="ARBA00023303"/>
    </source>
</evidence>
<comment type="caution">
    <text evidence="11">The sequence shown here is derived from an EMBL/GenBank/DDBJ whole genome shotgun (WGS) entry which is preliminary data.</text>
</comment>
<keyword evidence="3 10" id="KW-0812">Transmembrane</keyword>
<evidence type="ECO:0000256" key="3">
    <source>
        <dbReference type="ARBA" id="ARBA00022692"/>
    </source>
</evidence>
<evidence type="ECO:0000256" key="9">
    <source>
        <dbReference type="ARBA" id="ARBA00049940"/>
    </source>
</evidence>
<dbReference type="OrthoDB" id="9799631at2"/>
<feature type="transmembrane region" description="Helical" evidence="10">
    <location>
        <begin position="87"/>
        <end position="109"/>
    </location>
</feature>
<keyword evidence="10" id="KW-0479">Metal-binding</keyword>
<comment type="activity regulation">
    <text evidence="10">Na(+) is not transported, but it plays an essential structural role and its presence is essential for fluoride channel function.</text>
</comment>
<dbReference type="STRING" id="1384049.CD29_11635"/>
<dbReference type="GO" id="GO:0046872">
    <property type="term" value="F:metal ion binding"/>
    <property type="evidence" value="ECO:0007669"/>
    <property type="project" value="UniProtKB-KW"/>
</dbReference>
<dbReference type="AlphaFoldDB" id="A0A0A3IU59"/>
<feature type="binding site" evidence="10">
    <location>
        <position position="67"/>
    </location>
    <ligand>
        <name>Na(+)</name>
        <dbReference type="ChEBI" id="CHEBI:29101"/>
        <note>structural</note>
    </ligand>
</feature>
<comment type="subcellular location">
    <subcellularLocation>
        <location evidence="1 10">Cell membrane</location>
        <topology evidence="1 10">Multi-pass membrane protein</topology>
    </subcellularLocation>
</comment>
<dbReference type="InterPro" id="IPR003691">
    <property type="entry name" value="FluC"/>
</dbReference>
<evidence type="ECO:0000256" key="8">
    <source>
        <dbReference type="ARBA" id="ARBA00035585"/>
    </source>
</evidence>
<dbReference type="Proteomes" id="UP000030416">
    <property type="component" value="Unassembled WGS sequence"/>
</dbReference>
<proteinExistence type="inferred from homology"/>
<feature type="transmembrane region" description="Helical" evidence="10">
    <location>
        <begin position="56"/>
        <end position="75"/>
    </location>
</feature>
<evidence type="ECO:0000313" key="12">
    <source>
        <dbReference type="Proteomes" id="UP000030416"/>
    </source>
</evidence>
<feature type="binding site" evidence="10">
    <location>
        <position position="70"/>
    </location>
    <ligand>
        <name>Na(+)</name>
        <dbReference type="ChEBI" id="CHEBI:29101"/>
        <note>structural</note>
    </ligand>
</feature>
<evidence type="ECO:0000256" key="1">
    <source>
        <dbReference type="ARBA" id="ARBA00004651"/>
    </source>
</evidence>
<evidence type="ECO:0000256" key="10">
    <source>
        <dbReference type="HAMAP-Rule" id="MF_00454"/>
    </source>
</evidence>
<evidence type="ECO:0000256" key="5">
    <source>
        <dbReference type="ARBA" id="ARBA00023136"/>
    </source>
</evidence>
<dbReference type="EMBL" id="JPVN01000012">
    <property type="protein sequence ID" value="KGR78362.1"/>
    <property type="molecule type" value="Genomic_DNA"/>
</dbReference>
<keyword evidence="10" id="KW-0406">Ion transport</keyword>
<keyword evidence="10" id="KW-0915">Sodium</keyword>
<keyword evidence="4 10" id="KW-1133">Transmembrane helix</keyword>
<keyword evidence="6 10" id="KW-0407">Ion channel</keyword>
<dbReference type="HAMAP" id="MF_00454">
    <property type="entry name" value="FluC"/>
    <property type="match status" value="1"/>
</dbReference>
<dbReference type="eggNOG" id="COG0239">
    <property type="taxonomic scope" value="Bacteria"/>
</dbReference>
<dbReference type="GO" id="GO:0140114">
    <property type="term" value="P:cellular detoxification of fluoride"/>
    <property type="evidence" value="ECO:0007669"/>
    <property type="project" value="UniProtKB-UniRule"/>
</dbReference>
<protein>
    <recommendedName>
        <fullName evidence="10">Fluoride-specific ion channel FluC</fullName>
    </recommendedName>
</protein>
<accession>A0A0A3IU59</accession>
<comment type="function">
    <text evidence="9 10">Fluoride-specific ion channel. Important for reducing fluoride concentration in the cell, thus reducing its toxicity.</text>
</comment>
<gene>
    <name evidence="10" type="primary">fluC</name>
    <name evidence="10" type="synonym">crcB</name>
    <name evidence="11" type="ORF">CD29_11635</name>
</gene>